<protein>
    <submittedName>
        <fullName evidence="2">Uncharacterized protein</fullName>
    </submittedName>
</protein>
<name>A0AAW0ESM5_9TRYP</name>
<feature type="compositionally biased region" description="Pro residues" evidence="1">
    <location>
        <begin position="51"/>
        <end position="75"/>
    </location>
</feature>
<feature type="compositionally biased region" description="Pro residues" evidence="1">
    <location>
        <begin position="22"/>
        <end position="38"/>
    </location>
</feature>
<dbReference type="Gene3D" id="3.80.10.10">
    <property type="entry name" value="Ribonuclease Inhibitor"/>
    <property type="match status" value="1"/>
</dbReference>
<dbReference type="PANTHER" id="PTHR22708:SF0">
    <property type="entry name" value="LEUCINE-RICH REPEAT-CONTAINING PROTEIN 56"/>
    <property type="match status" value="1"/>
</dbReference>
<dbReference type="EMBL" id="JAECZO010000059">
    <property type="protein sequence ID" value="KAK7195663.1"/>
    <property type="molecule type" value="Genomic_DNA"/>
</dbReference>
<gene>
    <name evidence="2" type="ORF">NESM_000496100</name>
</gene>
<keyword evidence="3" id="KW-1185">Reference proteome</keyword>
<sequence>MESNSPPLSTRLHSGSRSGPTASPPGPARGGATPPPQRPRLFARAGAARGSPPPPARLAPLSPTTPPLPAPPPQPLLRIASDSLQRISNSSSFSEEERGICGSDGAVTRPPLSSSVSPYDGSLPRAVGVLSAMGATAGPNSAPPSARVEPLLLHRTSPASAARRVGAVHGGGSGGGCSASPIAASTDDVSSGAAAGVAEAWVAAQNTSAAAVSLLHAVGSSKRHRIVSSADTQHSLTSSTLPPPRCRRALGQGGVDEAPALPPAGDSDASATSTTCALPVAAAPRVLDSPNEEEAADGAPPRCGSSDSACSSRGAMSYCASSAHASATGVPEELVVVPPRTEAAAEAQCLVLDDSVDTAAVVTQAQLRQLKAEAALTQAPGHTRGDGLATPYHGRLISPDVLRDWTGWEDLELVLTTQLRVDADAMLGVDQMAAQLPRLCSLRLSGSRIPRVRQLGTGFHALRHLWLNSCHVTDLGGIAACCPSLVELYLPFNHVSDAAPLMALSATLEVLDMEANLLESAADVGVVLAALRGVRTLSLLGNPLTCAHQTRVRAAYHDALVESSGGPSSSSSMQHAPFVVVLAAWVRLLMPQLETLNDAPLLESGGEDNGGVVDAELGPRHSALPASVHVDPLDAAVAAELRLVEACVRDADAFDPLVTAVEEANQHTYTRPSTSCNGARPRLAPTTAMGAARPSTSLWSMSSLRLGSCGDSVADASALTTGAALAGSATTSLRRRQATPSTPPPHDGALRARGRAGGTRLGTWRDGAGLASSTATSAVSVDDDDDDDARVAALLADDSEEEEWEQFKSSLLLKSSSVSSTSVSSRGGHAVAAAAVTRSLNSAVRSHDEEGAAAVGVLQADGFDKELRTELARLRMRMAKASRE</sequence>
<dbReference type="SUPFAM" id="SSF52058">
    <property type="entry name" value="L domain-like"/>
    <property type="match status" value="1"/>
</dbReference>
<dbReference type="InterPro" id="IPR040091">
    <property type="entry name" value="LRRC56"/>
</dbReference>
<evidence type="ECO:0000256" key="1">
    <source>
        <dbReference type="SAM" id="MobiDB-lite"/>
    </source>
</evidence>
<feature type="compositionally biased region" description="Low complexity" evidence="1">
    <location>
        <begin position="39"/>
        <end position="50"/>
    </location>
</feature>
<feature type="compositionally biased region" description="Polar residues" evidence="1">
    <location>
        <begin position="229"/>
        <end position="240"/>
    </location>
</feature>
<comment type="caution">
    <text evidence="2">The sequence shown here is derived from an EMBL/GenBank/DDBJ whole genome shotgun (WGS) entry which is preliminary data.</text>
</comment>
<organism evidence="2 3">
    <name type="scientific">Novymonas esmeraldas</name>
    <dbReference type="NCBI Taxonomy" id="1808958"/>
    <lineage>
        <taxon>Eukaryota</taxon>
        <taxon>Discoba</taxon>
        <taxon>Euglenozoa</taxon>
        <taxon>Kinetoplastea</taxon>
        <taxon>Metakinetoplastina</taxon>
        <taxon>Trypanosomatida</taxon>
        <taxon>Trypanosomatidae</taxon>
        <taxon>Novymonas</taxon>
    </lineage>
</organism>
<feature type="region of interest" description="Disordered" evidence="1">
    <location>
        <begin position="727"/>
        <end position="758"/>
    </location>
</feature>
<feature type="compositionally biased region" description="Polar residues" evidence="1">
    <location>
        <begin position="82"/>
        <end position="93"/>
    </location>
</feature>
<reference evidence="2 3" key="1">
    <citation type="journal article" date="2021" name="MBio">
        <title>A New Model Trypanosomatid, Novymonas esmeraldas: Genomic Perception of Its 'Candidatus Pandoraea novymonadis' Endosymbiont.</title>
        <authorList>
            <person name="Zakharova A."/>
            <person name="Saura A."/>
            <person name="Butenko A."/>
            <person name="Podesvova L."/>
            <person name="Warmusova S."/>
            <person name="Kostygov A.Y."/>
            <person name="Nenarokova A."/>
            <person name="Lukes J."/>
            <person name="Opperdoes F.R."/>
            <person name="Yurchenko V."/>
        </authorList>
    </citation>
    <scope>NUCLEOTIDE SEQUENCE [LARGE SCALE GENOMIC DNA]</scope>
    <source>
        <strain evidence="2 3">E262AT.01</strain>
    </source>
</reference>
<dbReference type="InterPro" id="IPR032675">
    <property type="entry name" value="LRR_dom_sf"/>
</dbReference>
<dbReference type="Proteomes" id="UP001430356">
    <property type="component" value="Unassembled WGS sequence"/>
</dbReference>
<feature type="region of interest" description="Disordered" evidence="1">
    <location>
        <begin position="1"/>
        <end position="120"/>
    </location>
</feature>
<feature type="compositionally biased region" description="Polar residues" evidence="1">
    <location>
        <begin position="1"/>
        <end position="13"/>
    </location>
</feature>
<evidence type="ECO:0000313" key="2">
    <source>
        <dbReference type="EMBL" id="KAK7195663.1"/>
    </source>
</evidence>
<proteinExistence type="predicted"/>
<evidence type="ECO:0000313" key="3">
    <source>
        <dbReference type="Proteomes" id="UP001430356"/>
    </source>
</evidence>
<dbReference type="PANTHER" id="PTHR22708">
    <property type="entry name" value="LEUCINE-RICH REPEAT-CONTAINING PROTEIN 56"/>
    <property type="match status" value="1"/>
</dbReference>
<accession>A0AAW0ESM5</accession>
<feature type="region of interest" description="Disordered" evidence="1">
    <location>
        <begin position="224"/>
        <end position="307"/>
    </location>
</feature>
<dbReference type="AlphaFoldDB" id="A0AAW0ESM5"/>